<organism evidence="1 2">
    <name type="scientific">Rossellomorea aquimaris</name>
    <dbReference type="NCBI Taxonomy" id="189382"/>
    <lineage>
        <taxon>Bacteria</taxon>
        <taxon>Bacillati</taxon>
        <taxon>Bacillota</taxon>
        <taxon>Bacilli</taxon>
        <taxon>Bacillales</taxon>
        <taxon>Bacillaceae</taxon>
        <taxon>Rossellomorea</taxon>
    </lineage>
</organism>
<evidence type="ECO:0000313" key="2">
    <source>
        <dbReference type="Proteomes" id="UP000252118"/>
    </source>
</evidence>
<dbReference type="Proteomes" id="UP000252118">
    <property type="component" value="Unassembled WGS sequence"/>
</dbReference>
<proteinExistence type="predicted"/>
<dbReference type="EMBL" id="QNRJ01000024">
    <property type="protein sequence ID" value="RBP00813.1"/>
    <property type="molecule type" value="Genomic_DNA"/>
</dbReference>
<accession>A0A366EER1</accession>
<name>A0A366EER1_9BACI</name>
<gene>
    <name evidence="1" type="ORF">DET59_12415</name>
</gene>
<sequence length="62" mass="7283">MSQILENYDAELRKEGERLTLLRLVQSHLSRKKSDDYIMDALEISQEELDNLIKALAEHKKI</sequence>
<dbReference type="AlphaFoldDB" id="A0A366EER1"/>
<protein>
    <submittedName>
        <fullName evidence="1">Uncharacterized protein</fullName>
    </submittedName>
</protein>
<dbReference type="RefSeq" id="WP_113971126.1">
    <property type="nucleotide sequence ID" value="NZ_QNRJ01000024.1"/>
</dbReference>
<evidence type="ECO:0000313" key="1">
    <source>
        <dbReference type="EMBL" id="RBP00813.1"/>
    </source>
</evidence>
<comment type="caution">
    <text evidence="1">The sequence shown here is derived from an EMBL/GenBank/DDBJ whole genome shotgun (WGS) entry which is preliminary data.</text>
</comment>
<reference evidence="1 2" key="1">
    <citation type="submission" date="2018-06" db="EMBL/GenBank/DDBJ databases">
        <title>Freshwater and sediment microbial communities from various areas in North America, analyzing microbe dynamics in response to fracking.</title>
        <authorList>
            <person name="Lamendella R."/>
        </authorList>
    </citation>
    <scope>NUCLEOTIDE SEQUENCE [LARGE SCALE GENOMIC DNA]</scope>
    <source>
        <strain evidence="1 2">97B</strain>
    </source>
</reference>